<dbReference type="RefSeq" id="XP_001423106.1">
    <property type="nucleotide sequence ID" value="XM_001423069.1"/>
</dbReference>
<proteinExistence type="predicted"/>
<evidence type="ECO:0000313" key="2">
    <source>
        <dbReference type="Proteomes" id="UP000000600"/>
    </source>
</evidence>
<dbReference type="GeneID" id="5008890"/>
<dbReference type="InterPro" id="IPR015915">
    <property type="entry name" value="Kelch-typ_b-propeller"/>
</dbReference>
<accession>A0BAZ1</accession>
<dbReference type="eggNOG" id="ENOG502SVTI">
    <property type="taxonomic scope" value="Eukaryota"/>
</dbReference>
<keyword evidence="2" id="KW-1185">Reference proteome</keyword>
<sequence>MLNQTLNDAQIVAGIDNQQQKNHCVYNCEVYPNGEKPLLLMCTQYLAVDDKLKWNVFLSYVRTLGIQDQHRLGLKVDRQFYANLRKIYEQIFTHCQEEDLILLESQFGKPAEGYQDNQLQEIFFMFSKCSPFNNDARTGRFLKIGAQLEPENLDDRSTVVAVQLFRKFFLQYADYNFKQPNPFHIIKNSNAIHYDTTVVREKIVNILIKNEDFLNYIEKHTSLFQSQSFFDQQKKSDLQKEILMKFLIENTDLHHFIIMVYDLLNKVTEGEFNSTLILKHISLQILDPFIHPLALSICDFYEQILEEEYEGTEDVKQMKEKYLPKITFLNMDGYDSEFNYKLLDNYSDSCQYISVLDEMLDSDDKSQMFDLVTKDRNCFMQAKNSYIIPIRQSHKQKRLNDMHFRHILDLLVYPLIKSFQPQVIIFSYSFAYFNQESDIQLSSKLFTEITTHLSLISNYKVIFLPRILSSGVQIQDHRFEIELLKTDHKNILYYLNIYLTHAQQSFKFLHPSIQQNCELSHYANYAMKIVKSNSFYEKKKQGNITHYVLNKEKERYMFEILSGFLESCRKSYLQEVKDKDKRMQDPNLQCQDLLQYKLSYANLLDKLYQFHQKHLFSNLFKSTQQQIHTYKLLSKQHQKTQRREDSQFVSFLAQDLKDYIYVIENLVNDEPQLLQIYLRRLQSPVYIHNRLTQYFVNYKLKTILFINVLSFIDIRDIGIDSYQVCLVNYEQYLNTVQKTNQIWAEIQVIHETTEPPVFFRSLCFDKLKNNIYCIYGKEAKNNTLCDSIDTYNFEKQTYKTIYRDKNTKKESDTYFARAYASSAVFSFGQQQKTCSEVWTFGGSFLGHYNQEFQNMGFCNLVERLFISEGSYRSEKINKELIVPLSMRPMYGSLMLSVQDNDESAILIIGGSQNELLVNMEQQEYIGYKFQQIDNQYYVSAITNRGQKINPISFYSQNQNIYSVQDKIYILNDATQILGKSYRWNNETNELEETDPFSPYGILSITTLKISNNLSSQEIFQKKKISIISIDAKNVILNGPQVEQPFAQMHKAMKFLYKEQDNVNYQARIIFQDNNNNEIVGLIKNFQLTRYIYLYVNIKQDENVQQGYLKPCSICVSYSNKSLYLLTTNIENGFVYFTIYSYQINQLIQDINLSLNKNNTKLVLNVYTIFAKVVMHLPNNVEKIFKQLTCDNENLYLIGGYMGLIYQQNDLDLILLQGQQTYKYHKHIENGNNNNFKIPFDNPEQNSTFGQSNKYMYEFPYIIWTAKDQILIIEKEFKQKFFSEVIDRVHHDFKIWITKFEIQMNESWEQGILVLPSFLLTKAYVEMTSQVITDKLKEQIQHRKLDLFLQNTNTEFETIVKIVDYISIDQRIILTCAVQVLNFIQMLSFEFSLENQEEYLLQYKYNGTHQQHQHARRYSVPIFIPKVTLLVTTQKQAVIEGYQIYDPVNEHQTIRQQNQSQIIVKMKEQIKVYNLIPQT</sequence>
<dbReference type="EMBL" id="CT867985">
    <property type="protein sequence ID" value="CAK55708.1"/>
    <property type="molecule type" value="Genomic_DNA"/>
</dbReference>
<protein>
    <submittedName>
        <fullName evidence="1">Uncharacterized protein</fullName>
    </submittedName>
</protein>
<evidence type="ECO:0000313" key="1">
    <source>
        <dbReference type="EMBL" id="CAK55708.1"/>
    </source>
</evidence>
<name>A0BAZ1_PARTE</name>
<dbReference type="OMA" id="GHYNQEF"/>
<dbReference type="OrthoDB" id="286604at2759"/>
<reference evidence="1 2" key="1">
    <citation type="journal article" date="2006" name="Nature">
        <title>Global trends of whole-genome duplications revealed by the ciliate Paramecium tetraurelia.</title>
        <authorList>
            <consortium name="Genoscope"/>
            <person name="Aury J.-M."/>
            <person name="Jaillon O."/>
            <person name="Duret L."/>
            <person name="Noel B."/>
            <person name="Jubin C."/>
            <person name="Porcel B.M."/>
            <person name="Segurens B."/>
            <person name="Daubin V."/>
            <person name="Anthouard V."/>
            <person name="Aiach N."/>
            <person name="Arnaiz O."/>
            <person name="Billaut A."/>
            <person name="Beisson J."/>
            <person name="Blanc I."/>
            <person name="Bouhouche K."/>
            <person name="Camara F."/>
            <person name="Duharcourt S."/>
            <person name="Guigo R."/>
            <person name="Gogendeau D."/>
            <person name="Katinka M."/>
            <person name="Keller A.-M."/>
            <person name="Kissmehl R."/>
            <person name="Klotz C."/>
            <person name="Koll F."/>
            <person name="Le Moue A."/>
            <person name="Lepere C."/>
            <person name="Malinsky S."/>
            <person name="Nowacki M."/>
            <person name="Nowak J.K."/>
            <person name="Plattner H."/>
            <person name="Poulain J."/>
            <person name="Ruiz F."/>
            <person name="Serrano V."/>
            <person name="Zagulski M."/>
            <person name="Dessen P."/>
            <person name="Betermier M."/>
            <person name="Weissenbach J."/>
            <person name="Scarpelli C."/>
            <person name="Schachter V."/>
            <person name="Sperling L."/>
            <person name="Meyer E."/>
            <person name="Cohen J."/>
            <person name="Wincker P."/>
        </authorList>
    </citation>
    <scope>NUCLEOTIDE SEQUENCE [LARGE SCALE GENOMIC DNA]</scope>
    <source>
        <strain evidence="1 2">Stock d4-2</strain>
    </source>
</reference>
<dbReference type="SUPFAM" id="SSF117281">
    <property type="entry name" value="Kelch motif"/>
    <property type="match status" value="1"/>
</dbReference>
<organism evidence="1 2">
    <name type="scientific">Paramecium tetraurelia</name>
    <dbReference type="NCBI Taxonomy" id="5888"/>
    <lineage>
        <taxon>Eukaryota</taxon>
        <taxon>Sar</taxon>
        <taxon>Alveolata</taxon>
        <taxon>Ciliophora</taxon>
        <taxon>Intramacronucleata</taxon>
        <taxon>Oligohymenophorea</taxon>
        <taxon>Peniculida</taxon>
        <taxon>Parameciidae</taxon>
        <taxon>Paramecium</taxon>
    </lineage>
</organism>
<gene>
    <name evidence="1" type="ORF">GSPATT00000143001</name>
</gene>
<dbReference type="Proteomes" id="UP000000600">
    <property type="component" value="Unassembled WGS sequence"/>
</dbReference>
<dbReference type="HOGENOM" id="CLU_249942_0_0_1"/>
<dbReference type="InParanoid" id="A0BAZ1"/>
<dbReference type="KEGG" id="ptm:GSPATT00000143001"/>